<evidence type="ECO:0000256" key="1">
    <source>
        <dbReference type="SAM" id="Phobius"/>
    </source>
</evidence>
<evidence type="ECO:0000259" key="2">
    <source>
        <dbReference type="Pfam" id="PF20152"/>
    </source>
</evidence>
<feature type="transmembrane region" description="Helical" evidence="1">
    <location>
        <begin position="91"/>
        <end position="111"/>
    </location>
</feature>
<name>A0A0D2P2I5_HYPSF</name>
<feature type="transmembrane region" description="Helical" evidence="1">
    <location>
        <begin position="123"/>
        <end position="150"/>
    </location>
</feature>
<sequence length="329" mass="36657">MESPANFVDISSPFSPIYWGFVLSLLFGGVTIVQAYIYFLHSRDRLEVKLLATFISVLDFVDSVLVAYSIYYFLIPQFGSLFRLSFLPWELTAECILASIITVISQMYFVYQLVAAKRFGHGNWFVIVTIGILSCISLAGGIACVVSMSLFDRGVLANRNHIFSIAFGFSKGFSALADILATIAMCIFLKSARVGLSRTNSLLNDLVRVIFMRGVLVTIAQTLLVISFYALPTRLTWMAFHINVAKLYVNTFFAMLNGREHLREKHLGATSVQLSDNTKQSRSNRVKSGIHVISQQSESKLSCPDDQSIEDTNKSNTVFMNTVVTTSLI</sequence>
<dbReference type="OrthoDB" id="2792702at2759"/>
<dbReference type="InterPro" id="IPR045339">
    <property type="entry name" value="DUF6534"/>
</dbReference>
<reference evidence="4" key="1">
    <citation type="submission" date="2014-04" db="EMBL/GenBank/DDBJ databases">
        <title>Evolutionary Origins and Diversification of the Mycorrhizal Mutualists.</title>
        <authorList>
            <consortium name="DOE Joint Genome Institute"/>
            <consortium name="Mycorrhizal Genomics Consortium"/>
            <person name="Kohler A."/>
            <person name="Kuo A."/>
            <person name="Nagy L.G."/>
            <person name="Floudas D."/>
            <person name="Copeland A."/>
            <person name="Barry K.W."/>
            <person name="Cichocki N."/>
            <person name="Veneault-Fourrey C."/>
            <person name="LaButti K."/>
            <person name="Lindquist E.A."/>
            <person name="Lipzen A."/>
            <person name="Lundell T."/>
            <person name="Morin E."/>
            <person name="Murat C."/>
            <person name="Riley R."/>
            <person name="Ohm R."/>
            <person name="Sun H."/>
            <person name="Tunlid A."/>
            <person name="Henrissat B."/>
            <person name="Grigoriev I.V."/>
            <person name="Hibbett D.S."/>
            <person name="Martin F."/>
        </authorList>
    </citation>
    <scope>NUCLEOTIDE SEQUENCE [LARGE SCALE GENOMIC DNA]</scope>
    <source>
        <strain evidence="4">FD-334 SS-4</strain>
    </source>
</reference>
<dbReference type="PANTHER" id="PTHR40465">
    <property type="entry name" value="CHROMOSOME 1, WHOLE GENOME SHOTGUN SEQUENCE"/>
    <property type="match status" value="1"/>
</dbReference>
<evidence type="ECO:0000313" key="3">
    <source>
        <dbReference type="EMBL" id="KJA25129.1"/>
    </source>
</evidence>
<dbReference type="OMA" id="WMAFHIN"/>
<keyword evidence="4" id="KW-1185">Reference proteome</keyword>
<dbReference type="Pfam" id="PF20152">
    <property type="entry name" value="DUF6534"/>
    <property type="match status" value="1"/>
</dbReference>
<dbReference type="EMBL" id="KN817533">
    <property type="protein sequence ID" value="KJA25129.1"/>
    <property type="molecule type" value="Genomic_DNA"/>
</dbReference>
<keyword evidence="1" id="KW-1133">Transmembrane helix</keyword>
<feature type="transmembrane region" description="Helical" evidence="1">
    <location>
        <begin position="17"/>
        <end position="39"/>
    </location>
</feature>
<gene>
    <name evidence="3" type="ORF">HYPSUDRAFT_161287</name>
</gene>
<feature type="transmembrane region" description="Helical" evidence="1">
    <location>
        <begin position="51"/>
        <end position="71"/>
    </location>
</feature>
<proteinExistence type="predicted"/>
<feature type="transmembrane region" description="Helical" evidence="1">
    <location>
        <begin position="210"/>
        <end position="231"/>
    </location>
</feature>
<organism evidence="3 4">
    <name type="scientific">Hypholoma sublateritium (strain FD-334 SS-4)</name>
    <dbReference type="NCBI Taxonomy" id="945553"/>
    <lineage>
        <taxon>Eukaryota</taxon>
        <taxon>Fungi</taxon>
        <taxon>Dikarya</taxon>
        <taxon>Basidiomycota</taxon>
        <taxon>Agaricomycotina</taxon>
        <taxon>Agaricomycetes</taxon>
        <taxon>Agaricomycetidae</taxon>
        <taxon>Agaricales</taxon>
        <taxon>Agaricineae</taxon>
        <taxon>Strophariaceae</taxon>
        <taxon>Hypholoma</taxon>
    </lineage>
</organism>
<feature type="transmembrane region" description="Helical" evidence="1">
    <location>
        <begin position="162"/>
        <end position="189"/>
    </location>
</feature>
<dbReference type="Proteomes" id="UP000054270">
    <property type="component" value="Unassembled WGS sequence"/>
</dbReference>
<dbReference type="AlphaFoldDB" id="A0A0D2P2I5"/>
<feature type="domain" description="DUF6534" evidence="2">
    <location>
        <begin position="174"/>
        <end position="261"/>
    </location>
</feature>
<protein>
    <recommendedName>
        <fullName evidence="2">DUF6534 domain-containing protein</fullName>
    </recommendedName>
</protein>
<dbReference type="STRING" id="945553.A0A0D2P2I5"/>
<evidence type="ECO:0000313" key="4">
    <source>
        <dbReference type="Proteomes" id="UP000054270"/>
    </source>
</evidence>
<accession>A0A0D2P2I5</accession>
<keyword evidence="1" id="KW-0812">Transmembrane</keyword>
<dbReference type="PANTHER" id="PTHR40465:SF1">
    <property type="entry name" value="DUF6534 DOMAIN-CONTAINING PROTEIN"/>
    <property type="match status" value="1"/>
</dbReference>
<keyword evidence="1" id="KW-0472">Membrane</keyword>